<sequence length="464" mass="51725">MKVDGVFINNQDQTFAHMVSHFENLFDKFSILPENSLVEEVIPYLVTYQINSLLTSMPSVEEIQSVVFNLKRDSVAGLDGFGPIFYQKYWSIIKDVVIKETLQFFKEGRPSQGFRYLGMEISFKSLKAVWRVLQFQEGDQARRSICEDVLSRGLSQLVANNRLKLSKACMNVSIPSHTLYIDDILLFTKGGPIFKGRPKASYFQSVADKIRNKLAAWKASLLSIAGRVKLGLKDEGLGIKSLRDTNEANNLVRCWIIIKETYPWAFILKARVFRRGQIRGKINLWCDNWCGHTLASLLQILDDRLLMLKVDLNSILWGNSLILPNALISLCFALPKSGVHLPSVWDWLGNILNLRKSIGNLDDCLTVMCSFVSIQCKVLIRVSVIAAIYDGNSDTGTYTLAIGDFVNVYGACDGVPVKAACGGISRDHLGNHAGSFACNLGHENALFAKLMGVILAIEHSSSYG</sequence>
<evidence type="ECO:0000313" key="2">
    <source>
        <dbReference type="Proteomes" id="UP001058974"/>
    </source>
</evidence>
<dbReference type="Gramene" id="Psat01G0488300-T1">
    <property type="protein sequence ID" value="KAI5447197.1"/>
    <property type="gene ID" value="KIW84_014883"/>
</dbReference>
<dbReference type="Proteomes" id="UP001058974">
    <property type="component" value="Chromosome 1"/>
</dbReference>
<dbReference type="EMBL" id="JAMSHJ010000001">
    <property type="protein sequence ID" value="KAI5447197.1"/>
    <property type="molecule type" value="Genomic_DNA"/>
</dbReference>
<organism evidence="1 2">
    <name type="scientific">Pisum sativum</name>
    <name type="common">Garden pea</name>
    <name type="synonym">Lathyrus oleraceus</name>
    <dbReference type="NCBI Taxonomy" id="3888"/>
    <lineage>
        <taxon>Eukaryota</taxon>
        <taxon>Viridiplantae</taxon>
        <taxon>Streptophyta</taxon>
        <taxon>Embryophyta</taxon>
        <taxon>Tracheophyta</taxon>
        <taxon>Spermatophyta</taxon>
        <taxon>Magnoliopsida</taxon>
        <taxon>eudicotyledons</taxon>
        <taxon>Gunneridae</taxon>
        <taxon>Pentapetalae</taxon>
        <taxon>rosids</taxon>
        <taxon>fabids</taxon>
        <taxon>Fabales</taxon>
        <taxon>Fabaceae</taxon>
        <taxon>Papilionoideae</taxon>
        <taxon>50 kb inversion clade</taxon>
        <taxon>NPAAA clade</taxon>
        <taxon>Hologalegina</taxon>
        <taxon>IRL clade</taxon>
        <taxon>Fabeae</taxon>
        <taxon>Lathyrus</taxon>
    </lineage>
</organism>
<proteinExistence type="predicted"/>
<keyword evidence="2" id="KW-1185">Reference proteome</keyword>
<comment type="caution">
    <text evidence="1">The sequence shown here is derived from an EMBL/GenBank/DDBJ whole genome shotgun (WGS) entry which is preliminary data.</text>
</comment>
<dbReference type="AlphaFoldDB" id="A0A9D5GZZ4"/>
<gene>
    <name evidence="1" type="ORF">KIW84_014883</name>
</gene>
<protein>
    <submittedName>
        <fullName evidence="1">Uncharacterized protein</fullName>
    </submittedName>
</protein>
<accession>A0A9D5GZZ4</accession>
<name>A0A9D5GZZ4_PEA</name>
<reference evidence="1 2" key="1">
    <citation type="journal article" date="2022" name="Nat. Genet.">
        <title>Improved pea reference genome and pan-genome highlight genomic features and evolutionary characteristics.</title>
        <authorList>
            <person name="Yang T."/>
            <person name="Liu R."/>
            <person name="Luo Y."/>
            <person name="Hu S."/>
            <person name="Wang D."/>
            <person name="Wang C."/>
            <person name="Pandey M.K."/>
            <person name="Ge S."/>
            <person name="Xu Q."/>
            <person name="Li N."/>
            <person name="Li G."/>
            <person name="Huang Y."/>
            <person name="Saxena R.K."/>
            <person name="Ji Y."/>
            <person name="Li M."/>
            <person name="Yan X."/>
            <person name="He Y."/>
            <person name="Liu Y."/>
            <person name="Wang X."/>
            <person name="Xiang C."/>
            <person name="Varshney R.K."/>
            <person name="Ding H."/>
            <person name="Gao S."/>
            <person name="Zong X."/>
        </authorList>
    </citation>
    <scope>NUCLEOTIDE SEQUENCE [LARGE SCALE GENOMIC DNA]</scope>
    <source>
        <strain evidence="1 2">cv. Zhongwan 6</strain>
    </source>
</reference>
<evidence type="ECO:0000313" key="1">
    <source>
        <dbReference type="EMBL" id="KAI5447197.1"/>
    </source>
</evidence>